<organism evidence="12 13">
    <name type="scientific">Propionibacterium freudenreichii</name>
    <dbReference type="NCBI Taxonomy" id="1744"/>
    <lineage>
        <taxon>Bacteria</taxon>
        <taxon>Bacillati</taxon>
        <taxon>Actinomycetota</taxon>
        <taxon>Actinomycetes</taxon>
        <taxon>Propionibacteriales</taxon>
        <taxon>Propionibacteriaceae</taxon>
        <taxon>Propionibacterium</taxon>
    </lineage>
</organism>
<keyword evidence="4 10" id="KW-0378">Hydrolase</keyword>
<proteinExistence type="inferred from homology"/>
<dbReference type="Pfam" id="PF17946">
    <property type="entry name" value="RecC_C"/>
    <property type="match status" value="1"/>
</dbReference>
<evidence type="ECO:0000256" key="9">
    <source>
        <dbReference type="ARBA" id="ARBA00023204"/>
    </source>
</evidence>
<dbReference type="Gene3D" id="3.40.50.10930">
    <property type="match status" value="1"/>
</dbReference>
<sequence length="1124" mass="122301">MSVAGPTVACMALLDPSPAAIRMVRCPDWASVCAGVDAYLDSFVHDPFVLPTVVVPGAAHRRALSQHLASRPTDPQHKIRAGIDMVTLGQLRRRCEQACLGVDPDDDPWRLPAMTMHIAQLAQAHLDSGEDSATDWFALARHYLQGASGTETDRPGRVIAFADSFASLISGYRRHRPDLLLDWDEHRDVDALGRPLSDQDRWQANLWRELTHSLRPWIHPAAREDRLREALDDPDPSARQHLPSRLGVVGLDGFVPDERRFLTTMSARIPLTIWQLGFGSDGPGESALRARYGSVRDELWHRAQALPDVRIDRPGTGPSGRPATVLAALQDDIRSGHGPGDPRAADESLQIHLSHGVDRQVEVLRELLCDLFDTHRDLQPRDVAVVCTDIRRYAPLLEADFQPADTPDAHPGHALRARVAGPAAEQPNQVLELLVGLFGLPVSRATGQDLVDLCSLPPVAARFGFDEDGLAGLPELLARAEVRWGVDGSQRARRGLSGVRQSTWVAGVDRLLAGLVMADEPPARLDTVVPVEHLDAGDADLIGGLAEFVSRMRMHLLEFAQPCGMAQWRTRILDAIADLTDPDVAEQWQVNHIAQELDRLSAGAGTGSTALSAADISAMLRRLLRPSLGRADFGTGSLVMCGLGDIQALGHRVIVLLGIDDEHFPPRVAHDHDDLLARPTVSSGRVDADARARQQFLDAVLSAGEQLIVIGRGADQLTGERLPLPVVLADLIGAAPVRDESGDDSGDGAHRGSPSDSALIRRHSLQPHDATNFLGSGRHQPFSFDRQALAGAESLAGPHPKAPARWWQVTARVPVSGGPDPDEALDVDQLTAFYRDPVGAWFGATFGFTPRNQDPVLSPALPLAADGLTDYVVGSRMLEATLSGQPRERIDSAVLLSGAVPPGTLGATQLMNLWPTVQAMAARIGDFRASSEGAARHAEIEVALPHSLVSGQFQLFDDRLLDHHFATVKAKYLVPAWIRLVAATAGGLPVREFVLVTRDKEVHLAPPPQQVATRILRQLVEMRRRGLREFLPLPLATAWTYARAQHAHTSGSDRITSNAYRREGRYSALWGDYLDLDWRALAALPADPDDPITASESRFKNLARWLMDPLLDAMAADDQAGAWR</sequence>
<dbReference type="GO" id="GO:0005524">
    <property type="term" value="F:ATP binding"/>
    <property type="evidence" value="ECO:0007669"/>
    <property type="project" value="UniProtKB-UniRule"/>
</dbReference>
<dbReference type="Gene3D" id="1.10.10.160">
    <property type="match status" value="1"/>
</dbReference>
<keyword evidence="9 10" id="KW-0234">DNA repair</keyword>
<evidence type="ECO:0000256" key="4">
    <source>
        <dbReference type="ARBA" id="ARBA00022801"/>
    </source>
</evidence>
<evidence type="ECO:0000256" key="3">
    <source>
        <dbReference type="ARBA" id="ARBA00022763"/>
    </source>
</evidence>
<dbReference type="GO" id="GO:0008854">
    <property type="term" value="F:exodeoxyribonuclease V activity"/>
    <property type="evidence" value="ECO:0007669"/>
    <property type="project" value="InterPro"/>
</dbReference>
<reference evidence="12 13" key="1">
    <citation type="submission" date="2016-09" db="EMBL/GenBank/DDBJ databases">
        <authorList>
            <person name="Laine KS P."/>
        </authorList>
    </citation>
    <scope>NUCLEOTIDE SEQUENCE [LARGE SCALE GENOMIC DNA]</scope>
    <source>
        <strain evidence="12">PFRJS-23</strain>
    </source>
</reference>
<keyword evidence="8 10" id="KW-0238">DNA-binding</keyword>
<dbReference type="InterPro" id="IPR027417">
    <property type="entry name" value="P-loop_NTPase"/>
</dbReference>
<dbReference type="GO" id="GO:0003678">
    <property type="term" value="F:DNA helicase activity"/>
    <property type="evidence" value="ECO:0007669"/>
    <property type="project" value="UniProtKB-UniRule"/>
</dbReference>
<dbReference type="InterPro" id="IPR011335">
    <property type="entry name" value="Restrct_endonuc-II-like"/>
</dbReference>
<dbReference type="PANTHER" id="PTHR30591">
    <property type="entry name" value="RECBCD ENZYME SUBUNIT RECC"/>
    <property type="match status" value="1"/>
</dbReference>
<dbReference type="SUPFAM" id="SSF52540">
    <property type="entry name" value="P-loop containing nucleoside triphosphate hydrolases"/>
    <property type="match status" value="2"/>
</dbReference>
<dbReference type="GO" id="GO:0003677">
    <property type="term" value="F:DNA binding"/>
    <property type="evidence" value="ECO:0007669"/>
    <property type="project" value="UniProtKB-UniRule"/>
</dbReference>
<comment type="miscellaneous">
    <text evidence="10">In the RecBCD complex, RecB has a slow 3'-5' helicase, an exonuclease activity and loads RecA onto ssDNA, RecD has a fast 5'-3' helicase activity, while RecC stimulates the ATPase and processivity of the RecB helicase and contributes to recognition of the Chi site.</text>
</comment>
<dbReference type="InterPro" id="IPR006697">
    <property type="entry name" value="RecC"/>
</dbReference>
<evidence type="ECO:0000256" key="6">
    <source>
        <dbReference type="ARBA" id="ARBA00022839"/>
    </source>
</evidence>
<name>A0A2C7ZCH3_9ACTN</name>
<comment type="similarity">
    <text evidence="10">Belongs to the RecC family.</text>
</comment>
<evidence type="ECO:0000256" key="2">
    <source>
        <dbReference type="ARBA" id="ARBA00022741"/>
    </source>
</evidence>
<keyword evidence="3 10" id="KW-0227">DNA damage</keyword>
<keyword evidence="5 10" id="KW-0347">Helicase</keyword>
<dbReference type="AlphaFoldDB" id="A0A2C7ZCH3"/>
<accession>A0A2C7ZCH3</accession>
<keyword evidence="2 10" id="KW-0547">Nucleotide-binding</keyword>
<evidence type="ECO:0000313" key="12">
    <source>
        <dbReference type="EMBL" id="SCQ78905.1"/>
    </source>
</evidence>
<evidence type="ECO:0000259" key="11">
    <source>
        <dbReference type="Pfam" id="PF17946"/>
    </source>
</evidence>
<dbReference type="PANTHER" id="PTHR30591:SF1">
    <property type="entry name" value="RECBCD ENZYME SUBUNIT RECC"/>
    <property type="match status" value="1"/>
</dbReference>
<evidence type="ECO:0000256" key="1">
    <source>
        <dbReference type="ARBA" id="ARBA00022722"/>
    </source>
</evidence>
<evidence type="ECO:0000313" key="13">
    <source>
        <dbReference type="Proteomes" id="UP000250080"/>
    </source>
</evidence>
<gene>
    <name evidence="10" type="primary">recC</name>
    <name evidence="12" type="ORF">PFR_JS23_1242</name>
</gene>
<protein>
    <recommendedName>
        <fullName evidence="10">RecBCD enzyme subunit RecC</fullName>
    </recommendedName>
    <alternativeName>
        <fullName evidence="10">Exonuclease V subunit RecC</fullName>
        <shortName evidence="10">ExoV subunit RecC</shortName>
    </alternativeName>
    <alternativeName>
        <fullName evidence="10">Helicase/nuclease RecBCD subunit RecC</fullName>
    </alternativeName>
</protein>
<keyword evidence="6 10" id="KW-0269">Exonuclease</keyword>
<comment type="function">
    <text evidence="10">A helicase/nuclease that prepares dsDNA breaks (DSB) for recombinational DNA repair. Binds to DSBs and unwinds DNA via a highly rapid and processive ATP-dependent bidirectional helicase activity. Unwinds dsDNA until it encounters a Chi (crossover hotspot instigator) sequence from the 3' direction. Cuts ssDNA a few nucleotides 3' to the Chi site. The properties and activities of the enzyme are changed at Chi. The Chi-altered holoenzyme produces a long 3'-ssDNA overhang and facilitates RecA-binding to the ssDNA for homologous DNA recombination and repair. Holoenzyme degrades any linearized DNA that is unable to undergo homologous recombination. In the holoenzyme this subunit recognizes the wild-type Chi sequence, and when added to isolated RecB increases its ATP-dependent helicase processivity.</text>
</comment>
<dbReference type="SUPFAM" id="SSF52980">
    <property type="entry name" value="Restriction endonuclease-like"/>
    <property type="match status" value="1"/>
</dbReference>
<evidence type="ECO:0000256" key="10">
    <source>
        <dbReference type="HAMAP-Rule" id="MF_01486"/>
    </source>
</evidence>
<dbReference type="Proteomes" id="UP000250080">
    <property type="component" value="Chromosome I"/>
</dbReference>
<feature type="domain" description="RecC C-terminal" evidence="11">
    <location>
        <begin position="823"/>
        <end position="1046"/>
    </location>
</feature>
<dbReference type="EMBL" id="LT618793">
    <property type="protein sequence ID" value="SCQ78905.1"/>
    <property type="molecule type" value="Genomic_DNA"/>
</dbReference>
<dbReference type="GO" id="GO:0000724">
    <property type="term" value="P:double-strand break repair via homologous recombination"/>
    <property type="evidence" value="ECO:0007669"/>
    <property type="project" value="UniProtKB-UniRule"/>
</dbReference>
<dbReference type="Gene3D" id="3.40.50.300">
    <property type="entry name" value="P-loop containing nucleotide triphosphate hydrolases"/>
    <property type="match status" value="2"/>
</dbReference>
<comment type="subunit">
    <text evidence="10">Heterotrimer of RecB, RecC and RecD. All subunits contribute to DNA-binding.</text>
</comment>
<dbReference type="Pfam" id="PF04257">
    <property type="entry name" value="Exonuc_V_gamma"/>
    <property type="match status" value="1"/>
</dbReference>
<evidence type="ECO:0000256" key="8">
    <source>
        <dbReference type="ARBA" id="ARBA00023125"/>
    </source>
</evidence>
<dbReference type="PIRSF" id="PIRSF000980">
    <property type="entry name" value="RecC"/>
    <property type="match status" value="1"/>
</dbReference>
<keyword evidence="7 10" id="KW-0067">ATP-binding</keyword>
<evidence type="ECO:0000256" key="7">
    <source>
        <dbReference type="ARBA" id="ARBA00022840"/>
    </source>
</evidence>
<dbReference type="InterPro" id="IPR013986">
    <property type="entry name" value="DExx_box_DNA_helicase_dom_sf"/>
</dbReference>
<evidence type="ECO:0000256" key="5">
    <source>
        <dbReference type="ARBA" id="ARBA00022806"/>
    </source>
</evidence>
<dbReference type="InterPro" id="IPR041500">
    <property type="entry name" value="RecC_C"/>
</dbReference>
<dbReference type="GO" id="GO:0009338">
    <property type="term" value="C:exodeoxyribonuclease V complex"/>
    <property type="evidence" value="ECO:0007669"/>
    <property type="project" value="InterPro"/>
</dbReference>
<dbReference type="HAMAP" id="MF_01486">
    <property type="entry name" value="RecC"/>
    <property type="match status" value="1"/>
</dbReference>
<keyword evidence="1 10" id="KW-0540">Nuclease</keyword>